<organism evidence="12 13">
    <name type="scientific">Eubacterium ventriosum</name>
    <dbReference type="NCBI Taxonomy" id="39496"/>
    <lineage>
        <taxon>Bacteria</taxon>
        <taxon>Bacillati</taxon>
        <taxon>Bacillota</taxon>
        <taxon>Clostridia</taxon>
        <taxon>Eubacteriales</taxon>
        <taxon>Eubacteriaceae</taxon>
        <taxon>Eubacterium</taxon>
    </lineage>
</organism>
<dbReference type="PANTHER" id="PTHR30616">
    <property type="entry name" value="UNCHARACTERIZED PROTEIN YFIH"/>
    <property type="match status" value="1"/>
</dbReference>
<protein>
    <recommendedName>
        <fullName evidence="11">Purine nucleoside phosphorylase</fullName>
    </recommendedName>
</protein>
<dbReference type="EMBL" id="QSFD01000004">
    <property type="protein sequence ID" value="RHA19168.1"/>
    <property type="molecule type" value="Genomic_DNA"/>
</dbReference>
<evidence type="ECO:0000256" key="1">
    <source>
        <dbReference type="ARBA" id="ARBA00000553"/>
    </source>
</evidence>
<dbReference type="InterPro" id="IPR003730">
    <property type="entry name" value="Cu_polyphenol_OxRdtase"/>
</dbReference>
<evidence type="ECO:0000256" key="4">
    <source>
        <dbReference type="ARBA" id="ARBA00022679"/>
    </source>
</evidence>
<dbReference type="CDD" id="cd16833">
    <property type="entry name" value="YfiH"/>
    <property type="match status" value="1"/>
</dbReference>
<comment type="catalytic activity">
    <reaction evidence="8">
        <text>adenosine + H2O + H(+) = inosine + NH4(+)</text>
        <dbReference type="Rhea" id="RHEA:24408"/>
        <dbReference type="ChEBI" id="CHEBI:15377"/>
        <dbReference type="ChEBI" id="CHEBI:15378"/>
        <dbReference type="ChEBI" id="CHEBI:16335"/>
        <dbReference type="ChEBI" id="CHEBI:17596"/>
        <dbReference type="ChEBI" id="CHEBI:28938"/>
        <dbReference type="EC" id="3.5.4.4"/>
    </reaction>
    <physiologicalReaction direction="left-to-right" evidence="8">
        <dbReference type="Rhea" id="RHEA:24409"/>
    </physiologicalReaction>
</comment>
<dbReference type="GO" id="GO:0005507">
    <property type="term" value="F:copper ion binding"/>
    <property type="evidence" value="ECO:0007669"/>
    <property type="project" value="TreeGrafter"/>
</dbReference>
<evidence type="ECO:0000256" key="5">
    <source>
        <dbReference type="ARBA" id="ARBA00022723"/>
    </source>
</evidence>
<keyword evidence="4" id="KW-0808">Transferase</keyword>
<dbReference type="Gene3D" id="3.60.140.10">
    <property type="entry name" value="CNF1/YfiH-like putative cysteine hydrolases"/>
    <property type="match status" value="1"/>
</dbReference>
<evidence type="ECO:0000256" key="6">
    <source>
        <dbReference type="ARBA" id="ARBA00022801"/>
    </source>
</evidence>
<dbReference type="PANTHER" id="PTHR30616:SF2">
    <property type="entry name" value="PURINE NUCLEOSIDE PHOSPHORYLASE LACC1"/>
    <property type="match status" value="1"/>
</dbReference>
<evidence type="ECO:0000256" key="9">
    <source>
        <dbReference type="ARBA" id="ARBA00048968"/>
    </source>
</evidence>
<keyword evidence="5" id="KW-0479">Metal-binding</keyword>
<dbReference type="InterPro" id="IPR038371">
    <property type="entry name" value="Cu_polyphenol_OxRdtase_sf"/>
</dbReference>
<evidence type="ECO:0000256" key="8">
    <source>
        <dbReference type="ARBA" id="ARBA00047989"/>
    </source>
</evidence>
<evidence type="ECO:0000256" key="2">
    <source>
        <dbReference type="ARBA" id="ARBA00003215"/>
    </source>
</evidence>
<dbReference type="NCBIfam" id="TIGR00726">
    <property type="entry name" value="peptidoglycan editing factor PgeF"/>
    <property type="match status" value="1"/>
</dbReference>
<comment type="catalytic activity">
    <reaction evidence="9">
        <text>adenosine + phosphate = alpha-D-ribose 1-phosphate + adenine</text>
        <dbReference type="Rhea" id="RHEA:27642"/>
        <dbReference type="ChEBI" id="CHEBI:16335"/>
        <dbReference type="ChEBI" id="CHEBI:16708"/>
        <dbReference type="ChEBI" id="CHEBI:43474"/>
        <dbReference type="ChEBI" id="CHEBI:57720"/>
        <dbReference type="EC" id="2.4.2.1"/>
    </reaction>
    <physiologicalReaction direction="left-to-right" evidence="9">
        <dbReference type="Rhea" id="RHEA:27643"/>
    </physiologicalReaction>
</comment>
<comment type="similarity">
    <text evidence="3 11">Belongs to the purine nucleoside phosphorylase YfiH/LACC1 family.</text>
</comment>
<comment type="catalytic activity">
    <reaction evidence="1">
        <text>inosine + phosphate = alpha-D-ribose 1-phosphate + hypoxanthine</text>
        <dbReference type="Rhea" id="RHEA:27646"/>
        <dbReference type="ChEBI" id="CHEBI:17368"/>
        <dbReference type="ChEBI" id="CHEBI:17596"/>
        <dbReference type="ChEBI" id="CHEBI:43474"/>
        <dbReference type="ChEBI" id="CHEBI:57720"/>
        <dbReference type="EC" id="2.4.2.1"/>
    </reaction>
    <physiologicalReaction direction="left-to-right" evidence="1">
        <dbReference type="Rhea" id="RHEA:27647"/>
    </physiologicalReaction>
</comment>
<evidence type="ECO:0000256" key="11">
    <source>
        <dbReference type="RuleBase" id="RU361274"/>
    </source>
</evidence>
<evidence type="ECO:0000256" key="7">
    <source>
        <dbReference type="ARBA" id="ARBA00022833"/>
    </source>
</evidence>
<keyword evidence="13" id="KW-1185">Reference proteome</keyword>
<dbReference type="AlphaFoldDB" id="A0A413R9S0"/>
<keyword evidence="6" id="KW-0378">Hydrolase</keyword>
<comment type="catalytic activity">
    <reaction evidence="10">
        <text>S-methyl-5'-thioadenosine + phosphate = 5-(methylsulfanyl)-alpha-D-ribose 1-phosphate + adenine</text>
        <dbReference type="Rhea" id="RHEA:11852"/>
        <dbReference type="ChEBI" id="CHEBI:16708"/>
        <dbReference type="ChEBI" id="CHEBI:17509"/>
        <dbReference type="ChEBI" id="CHEBI:43474"/>
        <dbReference type="ChEBI" id="CHEBI:58533"/>
        <dbReference type="EC" id="2.4.2.28"/>
    </reaction>
    <physiologicalReaction direction="left-to-right" evidence="10">
        <dbReference type="Rhea" id="RHEA:11853"/>
    </physiologicalReaction>
</comment>
<dbReference type="SUPFAM" id="SSF64438">
    <property type="entry name" value="CNF1/YfiH-like putative cysteine hydrolases"/>
    <property type="match status" value="1"/>
</dbReference>
<dbReference type="GO" id="GO:0017061">
    <property type="term" value="F:S-methyl-5-thioadenosine phosphorylase activity"/>
    <property type="evidence" value="ECO:0007669"/>
    <property type="project" value="UniProtKB-EC"/>
</dbReference>
<name>A0A413R9S0_9FIRM</name>
<evidence type="ECO:0000313" key="12">
    <source>
        <dbReference type="EMBL" id="RHA19168.1"/>
    </source>
</evidence>
<accession>A0A413R9S0</accession>
<keyword evidence="7" id="KW-0862">Zinc</keyword>
<comment type="caution">
    <text evidence="12">The sequence shown here is derived from an EMBL/GenBank/DDBJ whole genome shotgun (WGS) entry which is preliminary data.</text>
</comment>
<reference evidence="12 13" key="1">
    <citation type="submission" date="2018-08" db="EMBL/GenBank/DDBJ databases">
        <title>A genome reference for cultivated species of the human gut microbiota.</title>
        <authorList>
            <person name="Zou Y."/>
            <person name="Xue W."/>
            <person name="Luo G."/>
        </authorList>
    </citation>
    <scope>NUCLEOTIDE SEQUENCE [LARGE SCALE GENOMIC DNA]</scope>
    <source>
        <strain evidence="12 13">AM44-11BH</strain>
    </source>
</reference>
<dbReference type="InterPro" id="IPR011324">
    <property type="entry name" value="Cytotoxic_necrot_fac-like_cat"/>
</dbReference>
<sequence length="282" mass="31336">MEYIKLNKESGSTTRINFNNGVPYISYRILDDIPWLKNAVSTRLGGVSKDYLASMNLGFNRGDLDENVIRNHEIFANVIGVNPKNIVTGNQTHTTNVKVVTKDDCGKGIYRDRNYTDIDGLITNEKGIVLATYYADCVPLLIVDTKNKAIGLSHSGWRGTVGKIGKVTIEKMGELYGTKPEDIVACIGPSICQKCYEISEEVAVQFKEAFPDNIKEILIDKGNGKYQLDLWECNRINFKEAGVLPENIKVTDICTCHNTDVLFSHRGHNGKRGNLGAFLSIV</sequence>
<evidence type="ECO:0000256" key="10">
    <source>
        <dbReference type="ARBA" id="ARBA00049893"/>
    </source>
</evidence>
<dbReference type="GO" id="GO:0016787">
    <property type="term" value="F:hydrolase activity"/>
    <property type="evidence" value="ECO:0007669"/>
    <property type="project" value="UniProtKB-KW"/>
</dbReference>
<dbReference type="RefSeq" id="WP_117970188.1">
    <property type="nucleotide sequence ID" value="NZ_CATZTO010000002.1"/>
</dbReference>
<evidence type="ECO:0000313" key="13">
    <source>
        <dbReference type="Proteomes" id="UP000284779"/>
    </source>
</evidence>
<comment type="function">
    <text evidence="2">Purine nucleoside enzyme that catalyzes the phosphorolysis of adenosine and inosine nucleosides, yielding D-ribose 1-phosphate and the respective free bases, adenine and hypoxanthine. Also catalyzes the phosphorolysis of S-methyl-5'-thioadenosine into adenine and S-methyl-5-thio-alpha-D-ribose 1-phosphate. Also has adenosine deaminase activity.</text>
</comment>
<proteinExistence type="inferred from homology"/>
<gene>
    <name evidence="12" type="primary">pgeF</name>
    <name evidence="12" type="ORF">DW944_05385</name>
</gene>
<evidence type="ECO:0000256" key="3">
    <source>
        <dbReference type="ARBA" id="ARBA00007353"/>
    </source>
</evidence>
<dbReference type="Proteomes" id="UP000284779">
    <property type="component" value="Unassembled WGS sequence"/>
</dbReference>
<dbReference type="Pfam" id="PF02578">
    <property type="entry name" value="Cu-oxidase_4"/>
    <property type="match status" value="1"/>
</dbReference>